<comment type="similarity">
    <text evidence="2">Belongs to the ABC-2 integral membrane protein family.</text>
</comment>
<comment type="subcellular location">
    <subcellularLocation>
        <location evidence="1">Cell membrane</location>
        <topology evidence="1">Multi-pass membrane protein</topology>
    </subcellularLocation>
</comment>
<feature type="domain" description="ABC transmembrane type-2" evidence="9">
    <location>
        <begin position="143"/>
        <end position="379"/>
    </location>
</feature>
<dbReference type="PANTHER" id="PTHR30294:SF47">
    <property type="entry name" value="INNER MEMBRANE TRANSPORT PERMEASE YHHJ"/>
    <property type="match status" value="1"/>
</dbReference>
<evidence type="ECO:0000256" key="3">
    <source>
        <dbReference type="ARBA" id="ARBA00022448"/>
    </source>
</evidence>
<evidence type="ECO:0000256" key="6">
    <source>
        <dbReference type="ARBA" id="ARBA00022989"/>
    </source>
</evidence>
<keyword evidence="6 8" id="KW-1133">Transmembrane helix</keyword>
<keyword evidence="4" id="KW-1003">Cell membrane</keyword>
<organism evidence="10 11">
    <name type="scientific">Azospirillum cavernae</name>
    <dbReference type="NCBI Taxonomy" id="2320860"/>
    <lineage>
        <taxon>Bacteria</taxon>
        <taxon>Pseudomonadati</taxon>
        <taxon>Pseudomonadota</taxon>
        <taxon>Alphaproteobacteria</taxon>
        <taxon>Rhodospirillales</taxon>
        <taxon>Azospirillaceae</taxon>
        <taxon>Azospirillum</taxon>
    </lineage>
</organism>
<gene>
    <name evidence="10" type="ORF">D3877_24485</name>
</gene>
<dbReference type="InterPro" id="IPR047817">
    <property type="entry name" value="ABC2_TM_bact-type"/>
</dbReference>
<evidence type="ECO:0000256" key="8">
    <source>
        <dbReference type="SAM" id="Phobius"/>
    </source>
</evidence>
<evidence type="ECO:0000256" key="5">
    <source>
        <dbReference type="ARBA" id="ARBA00022692"/>
    </source>
</evidence>
<keyword evidence="5 8" id="KW-0812">Transmembrane</keyword>
<dbReference type="OrthoDB" id="9784671at2"/>
<dbReference type="InterPro" id="IPR013525">
    <property type="entry name" value="ABC2_TM"/>
</dbReference>
<dbReference type="Pfam" id="PF12698">
    <property type="entry name" value="ABC2_membrane_3"/>
    <property type="match status" value="1"/>
</dbReference>
<keyword evidence="11" id="KW-1185">Reference proteome</keyword>
<dbReference type="PROSITE" id="PS51012">
    <property type="entry name" value="ABC_TM2"/>
    <property type="match status" value="1"/>
</dbReference>
<keyword evidence="7 8" id="KW-0472">Membrane</keyword>
<accession>A0A418VPT8</accession>
<evidence type="ECO:0000256" key="7">
    <source>
        <dbReference type="ARBA" id="ARBA00023136"/>
    </source>
</evidence>
<feature type="transmembrane region" description="Helical" evidence="8">
    <location>
        <begin position="297"/>
        <end position="315"/>
    </location>
</feature>
<dbReference type="RefSeq" id="WP_119833406.1">
    <property type="nucleotide sequence ID" value="NZ_QYUL01000004.1"/>
</dbReference>
<evidence type="ECO:0000256" key="4">
    <source>
        <dbReference type="ARBA" id="ARBA00022475"/>
    </source>
</evidence>
<feature type="transmembrane region" description="Helical" evidence="8">
    <location>
        <begin position="266"/>
        <end position="290"/>
    </location>
</feature>
<evidence type="ECO:0000256" key="1">
    <source>
        <dbReference type="ARBA" id="ARBA00004651"/>
    </source>
</evidence>
<evidence type="ECO:0000313" key="11">
    <source>
        <dbReference type="Proteomes" id="UP000283458"/>
    </source>
</evidence>
<dbReference type="AlphaFoldDB" id="A0A418VPT8"/>
<name>A0A418VPT8_9PROT</name>
<evidence type="ECO:0000259" key="9">
    <source>
        <dbReference type="PROSITE" id="PS51012"/>
    </source>
</evidence>
<dbReference type="EMBL" id="QYUL01000004">
    <property type="protein sequence ID" value="RJF78266.1"/>
    <property type="molecule type" value="Genomic_DNA"/>
</dbReference>
<protein>
    <submittedName>
        <fullName evidence="10">ABC transporter permease</fullName>
    </submittedName>
</protein>
<dbReference type="Proteomes" id="UP000283458">
    <property type="component" value="Unassembled WGS sequence"/>
</dbReference>
<keyword evidence="3" id="KW-0813">Transport</keyword>
<dbReference type="PANTHER" id="PTHR30294">
    <property type="entry name" value="MEMBRANE COMPONENT OF ABC TRANSPORTER YHHJ-RELATED"/>
    <property type="match status" value="1"/>
</dbReference>
<feature type="transmembrane region" description="Helical" evidence="8">
    <location>
        <begin position="354"/>
        <end position="374"/>
    </location>
</feature>
<dbReference type="Gene3D" id="3.40.1710.10">
    <property type="entry name" value="abc type-2 transporter like domain"/>
    <property type="match status" value="1"/>
</dbReference>
<proteinExistence type="inferred from homology"/>
<evidence type="ECO:0000313" key="10">
    <source>
        <dbReference type="EMBL" id="RJF78266.1"/>
    </source>
</evidence>
<dbReference type="InterPro" id="IPR051449">
    <property type="entry name" value="ABC-2_transporter_component"/>
</dbReference>
<comment type="caution">
    <text evidence="10">The sequence shown here is derived from an EMBL/GenBank/DDBJ whole genome shotgun (WGS) entry which is preliminary data.</text>
</comment>
<dbReference type="GO" id="GO:0140359">
    <property type="term" value="F:ABC-type transporter activity"/>
    <property type="evidence" value="ECO:0007669"/>
    <property type="project" value="InterPro"/>
</dbReference>
<dbReference type="GO" id="GO:0005886">
    <property type="term" value="C:plasma membrane"/>
    <property type="evidence" value="ECO:0007669"/>
    <property type="project" value="UniProtKB-SubCell"/>
</dbReference>
<feature type="transmembrane region" description="Helical" evidence="8">
    <location>
        <begin position="184"/>
        <end position="209"/>
    </location>
</feature>
<reference evidence="10 11" key="1">
    <citation type="submission" date="2018-09" db="EMBL/GenBank/DDBJ databases">
        <authorList>
            <person name="Zhu H."/>
        </authorList>
    </citation>
    <scope>NUCLEOTIDE SEQUENCE [LARGE SCALE GENOMIC DNA]</scope>
    <source>
        <strain evidence="10 11">K2W22B-5</strain>
    </source>
</reference>
<feature type="transmembrane region" description="Helical" evidence="8">
    <location>
        <begin position="230"/>
        <end position="254"/>
    </location>
</feature>
<sequence length="384" mass="41302">MALLPESSSAWRFVRNSLTLARKEWISLLRDGFMLGFVIYSFSLSVYSQATGISHELRNAAIAIVDEDRSALSQRLISSFHGPEFQTPTLIGHAEVDPGMAAARYTFVLDIPPDFQSDALAGRSPTAQLLIDATAMMQAGIGAGTIQGILDDEVGRFVRHEAPAAAAPISLQVRVAYNEALETAWFTGTMSVVGNITMLAVLLAGAALIREREHGTLEHLLVMPVRPAEIMTAKVLANGAVILALTIFSLFAVLRGLLGVPLAGSVPLFLAGTALYLFFATALGIFLGTVARSMPQLGLLFILIVLPMNMLSGGFTPLESEPDWLQLAMQLSPSTHFVAFAQAILFRGAGFDVVWPRFAATAGIGALFFVWSLARFRSHLASLR</sequence>
<evidence type="ECO:0000256" key="2">
    <source>
        <dbReference type="ARBA" id="ARBA00007783"/>
    </source>
</evidence>